<dbReference type="EMBL" id="CP119108">
    <property type="protein sequence ID" value="WEG10401.1"/>
    <property type="molecule type" value="Genomic_DNA"/>
</dbReference>
<proteinExistence type="predicted"/>
<evidence type="ECO:0000313" key="2">
    <source>
        <dbReference type="Proteomes" id="UP001214553"/>
    </source>
</evidence>
<dbReference type="Proteomes" id="UP001214553">
    <property type="component" value="Chromosome"/>
</dbReference>
<organism evidence="1 2">
    <name type="scientific">Microbacterium horticulturae</name>
    <dbReference type="NCBI Taxonomy" id="3028316"/>
    <lineage>
        <taxon>Bacteria</taxon>
        <taxon>Bacillati</taxon>
        <taxon>Actinomycetota</taxon>
        <taxon>Actinomycetes</taxon>
        <taxon>Micrococcales</taxon>
        <taxon>Microbacteriaceae</taxon>
        <taxon>Microbacterium</taxon>
    </lineage>
</organism>
<protein>
    <submittedName>
        <fullName evidence="1">Uncharacterized protein</fullName>
    </submittedName>
</protein>
<accession>A0ABY8C1S6</accession>
<reference evidence="1 2" key="1">
    <citation type="submission" date="2023-03" db="EMBL/GenBank/DDBJ databases">
        <title>Genome sequence of Microbacterium sp. KACC 23027.</title>
        <authorList>
            <person name="Kim S."/>
            <person name="Heo J."/>
            <person name="Kwon S.-W."/>
        </authorList>
    </citation>
    <scope>NUCLEOTIDE SEQUENCE [LARGE SCALE GENOMIC DNA]</scope>
    <source>
        <strain evidence="1 2">KACC 23027</strain>
    </source>
</reference>
<name>A0ABY8C1S6_9MICO</name>
<evidence type="ECO:0000313" key="1">
    <source>
        <dbReference type="EMBL" id="WEG10401.1"/>
    </source>
</evidence>
<dbReference type="RefSeq" id="WP_275279761.1">
    <property type="nucleotide sequence ID" value="NZ_CP119108.1"/>
</dbReference>
<keyword evidence="2" id="KW-1185">Reference proteome</keyword>
<gene>
    <name evidence="1" type="ORF">PU630_07600</name>
</gene>
<sequence>MCEAGCPDVGELPEEVAVALDEWAILKPLADVASRDEKAANAALKKAVAKMPQAARFGAVGVGPRGGFQVSLSESVGISEVEWAADDPEVHAHVQALRAELAVIEAAAKRAYPLTQRKTSLRFQEAD</sequence>